<sequence>MILIRDGAIAHDDYCALADDAPLPTSGNFIVSLERWLSEHEPLRASAAANIGIRLPNTADLADVWPLIADRPLIELQFPAFGDGRAYSQARLLRERYRYPGEIRASGVAVTIDQVREMYRCGINAFVLRQDQDPQRFITEWVRAREILWYQTSPGAAESVMMRRRSR</sequence>
<evidence type="ECO:0000313" key="1">
    <source>
        <dbReference type="EMBL" id="SFF40483.1"/>
    </source>
</evidence>
<dbReference type="OrthoDB" id="9800421at2"/>
<keyword evidence="2" id="KW-1185">Reference proteome</keyword>
<protein>
    <submittedName>
        <fullName evidence="1">Uncharacterized conserved protein, DUF934 family</fullName>
    </submittedName>
</protein>
<dbReference type="AlphaFoldDB" id="A0A1I2IFQ1"/>
<dbReference type="STRING" id="1076937.SAMN04488120_103259"/>
<dbReference type="RefSeq" id="WP_091532384.1">
    <property type="nucleotide sequence ID" value="NZ_FOOC01000003.1"/>
</dbReference>
<dbReference type="Pfam" id="PF06073">
    <property type="entry name" value="DUF934"/>
    <property type="match status" value="1"/>
</dbReference>
<reference evidence="1 2" key="1">
    <citation type="submission" date="2016-10" db="EMBL/GenBank/DDBJ databases">
        <authorList>
            <person name="de Groot N.N."/>
        </authorList>
    </citation>
    <scope>NUCLEOTIDE SEQUENCE [LARGE SCALE GENOMIC DNA]</scope>
    <source>
        <strain evidence="1 2">DSM 23609</strain>
    </source>
</reference>
<dbReference type="EMBL" id="FOOC01000003">
    <property type="protein sequence ID" value="SFF40483.1"/>
    <property type="molecule type" value="Genomic_DNA"/>
</dbReference>
<accession>A0A1I2IFQ1</accession>
<name>A0A1I2IFQ1_9GAMM</name>
<organism evidence="1 2">
    <name type="scientific">Fontimonas thermophila</name>
    <dbReference type="NCBI Taxonomy" id="1076937"/>
    <lineage>
        <taxon>Bacteria</taxon>
        <taxon>Pseudomonadati</taxon>
        <taxon>Pseudomonadota</taxon>
        <taxon>Gammaproteobacteria</taxon>
        <taxon>Nevskiales</taxon>
        <taxon>Nevskiaceae</taxon>
        <taxon>Fontimonas</taxon>
    </lineage>
</organism>
<dbReference type="Proteomes" id="UP000199771">
    <property type="component" value="Unassembled WGS sequence"/>
</dbReference>
<dbReference type="PIRSF" id="PIRSF030820">
    <property type="entry name" value="UCP030820"/>
    <property type="match status" value="1"/>
</dbReference>
<proteinExistence type="predicted"/>
<gene>
    <name evidence="1" type="ORF">SAMN04488120_103259</name>
</gene>
<evidence type="ECO:0000313" key="2">
    <source>
        <dbReference type="Proteomes" id="UP000199771"/>
    </source>
</evidence>
<dbReference type="InterPro" id="IPR008318">
    <property type="entry name" value="UCP030820"/>
</dbReference>